<organism evidence="2 3">
    <name type="scientific">Plectonema cf. radiosum LEGE 06105</name>
    <dbReference type="NCBI Taxonomy" id="945769"/>
    <lineage>
        <taxon>Bacteria</taxon>
        <taxon>Bacillati</taxon>
        <taxon>Cyanobacteriota</taxon>
        <taxon>Cyanophyceae</taxon>
        <taxon>Oscillatoriophycideae</taxon>
        <taxon>Oscillatoriales</taxon>
        <taxon>Microcoleaceae</taxon>
        <taxon>Plectonema</taxon>
    </lineage>
</organism>
<dbReference type="RefSeq" id="WP_193921225.1">
    <property type="nucleotide sequence ID" value="NZ_JADEWL010000045.1"/>
</dbReference>
<feature type="compositionally biased region" description="Basic and acidic residues" evidence="1">
    <location>
        <begin position="1"/>
        <end position="22"/>
    </location>
</feature>
<dbReference type="AlphaFoldDB" id="A0A8J7F4D3"/>
<feature type="region of interest" description="Disordered" evidence="1">
    <location>
        <begin position="1"/>
        <end position="56"/>
    </location>
</feature>
<reference evidence="2" key="1">
    <citation type="submission" date="2020-10" db="EMBL/GenBank/DDBJ databases">
        <authorList>
            <person name="Castelo-Branco R."/>
            <person name="Eusebio N."/>
            <person name="Adriana R."/>
            <person name="Vieira A."/>
            <person name="Brugerolle De Fraissinette N."/>
            <person name="Rezende De Castro R."/>
            <person name="Schneider M.P."/>
            <person name="Vasconcelos V."/>
            <person name="Leao P.N."/>
        </authorList>
    </citation>
    <scope>NUCLEOTIDE SEQUENCE</scope>
    <source>
        <strain evidence="2">LEGE 06105</strain>
    </source>
</reference>
<keyword evidence="3" id="KW-1185">Reference proteome</keyword>
<dbReference type="Proteomes" id="UP000620559">
    <property type="component" value="Unassembled WGS sequence"/>
</dbReference>
<evidence type="ECO:0000256" key="1">
    <source>
        <dbReference type="SAM" id="MobiDB-lite"/>
    </source>
</evidence>
<name>A0A8J7F4D3_9CYAN</name>
<comment type="caution">
    <text evidence="2">The sequence shown here is derived from an EMBL/GenBank/DDBJ whole genome shotgun (WGS) entry which is preliminary data.</text>
</comment>
<evidence type="ECO:0000313" key="3">
    <source>
        <dbReference type="Proteomes" id="UP000620559"/>
    </source>
</evidence>
<accession>A0A8J7F4D3</accession>
<dbReference type="EMBL" id="JADEWL010000045">
    <property type="protein sequence ID" value="MBE9213918.1"/>
    <property type="molecule type" value="Genomic_DNA"/>
</dbReference>
<protein>
    <submittedName>
        <fullName evidence="2">Uncharacterized protein</fullName>
    </submittedName>
</protein>
<feature type="compositionally biased region" description="Basic and acidic residues" evidence="1">
    <location>
        <begin position="44"/>
        <end position="56"/>
    </location>
</feature>
<proteinExistence type="predicted"/>
<gene>
    <name evidence="2" type="ORF">IQ247_14795</name>
</gene>
<evidence type="ECO:0000313" key="2">
    <source>
        <dbReference type="EMBL" id="MBE9213918.1"/>
    </source>
</evidence>
<sequence>MNQENQEPKKANTEDQKADDSSRSPGVDRGSPGVDRGLGSSENTPKKNTEKSNQES</sequence>